<feature type="non-terminal residue" evidence="2">
    <location>
        <position position="1"/>
    </location>
</feature>
<keyword evidence="1" id="KW-0472">Membrane</keyword>
<reference evidence="2" key="1">
    <citation type="submission" date="2023-05" db="EMBL/GenBank/DDBJ databases">
        <authorList>
            <person name="Stuckert A."/>
        </authorList>
    </citation>
    <scope>NUCLEOTIDE SEQUENCE</scope>
</reference>
<comment type="caution">
    <text evidence="2">The sequence shown here is derived from an EMBL/GenBank/DDBJ whole genome shotgun (WGS) entry which is preliminary data.</text>
</comment>
<evidence type="ECO:0000313" key="3">
    <source>
        <dbReference type="Proteomes" id="UP001162483"/>
    </source>
</evidence>
<gene>
    <name evidence="2" type="ORF">SPARVUS_LOCUS7486057</name>
</gene>
<keyword evidence="1" id="KW-0812">Transmembrane</keyword>
<accession>A0ABN9DJB1</accession>
<keyword evidence="1" id="KW-1133">Transmembrane helix</keyword>
<protein>
    <submittedName>
        <fullName evidence="2">Uncharacterized protein</fullName>
    </submittedName>
</protein>
<organism evidence="2 3">
    <name type="scientific">Staurois parvus</name>
    <dbReference type="NCBI Taxonomy" id="386267"/>
    <lineage>
        <taxon>Eukaryota</taxon>
        <taxon>Metazoa</taxon>
        <taxon>Chordata</taxon>
        <taxon>Craniata</taxon>
        <taxon>Vertebrata</taxon>
        <taxon>Euteleostomi</taxon>
        <taxon>Amphibia</taxon>
        <taxon>Batrachia</taxon>
        <taxon>Anura</taxon>
        <taxon>Neobatrachia</taxon>
        <taxon>Ranoidea</taxon>
        <taxon>Ranidae</taxon>
        <taxon>Staurois</taxon>
    </lineage>
</organism>
<proteinExistence type="predicted"/>
<dbReference type="Proteomes" id="UP001162483">
    <property type="component" value="Unassembled WGS sequence"/>
</dbReference>
<name>A0ABN9DJB1_9NEOB</name>
<feature type="transmembrane region" description="Helical" evidence="1">
    <location>
        <begin position="12"/>
        <end position="33"/>
    </location>
</feature>
<sequence length="228" mass="26653">SFELLGSLFVHLWSVCLFRAAFVVAFFLGRCVLGSSLVRPNRFLGGYWWMRSGAPVNGWRCWYVGLRRTNWNVVVGCVFFSFFRLRWCAQCGRFRNFCPVVQWGRGCFFRHAERELVRDVKLDFLQLRWAYPGMVVVWSDIVARTSWHWARSVERLNKARIKVNREVGRFFSHHGGLVVRHLELEVDTWRYLRCDGVHLNAVGTDFMVPGSAGWHTAGCSFVAWHAWV</sequence>
<dbReference type="EMBL" id="CATNWA010014513">
    <property type="protein sequence ID" value="CAI9572705.1"/>
    <property type="molecule type" value="Genomic_DNA"/>
</dbReference>
<keyword evidence="3" id="KW-1185">Reference proteome</keyword>
<evidence type="ECO:0000313" key="2">
    <source>
        <dbReference type="EMBL" id="CAI9572705.1"/>
    </source>
</evidence>
<dbReference type="SUPFAM" id="SSF52266">
    <property type="entry name" value="SGNH hydrolase"/>
    <property type="match status" value="1"/>
</dbReference>
<evidence type="ECO:0000256" key="1">
    <source>
        <dbReference type="SAM" id="Phobius"/>
    </source>
</evidence>
<feature type="non-terminal residue" evidence="2">
    <location>
        <position position="228"/>
    </location>
</feature>